<protein>
    <submittedName>
        <fullName evidence="2">DUF1365 domain-containing protein</fullName>
    </submittedName>
</protein>
<dbReference type="EMBL" id="QFOT01000031">
    <property type="protein sequence ID" value="PZP56291.1"/>
    <property type="molecule type" value="Genomic_DNA"/>
</dbReference>
<dbReference type="Pfam" id="PF07103">
    <property type="entry name" value="DUF1365"/>
    <property type="match status" value="1"/>
</dbReference>
<dbReference type="PANTHER" id="PTHR33973">
    <property type="entry name" value="OS07G0153300 PROTEIN"/>
    <property type="match status" value="1"/>
</dbReference>
<dbReference type="AlphaFoldDB" id="A0A2W5FK16"/>
<dbReference type="InterPro" id="IPR010775">
    <property type="entry name" value="DUF1365"/>
</dbReference>
<keyword evidence="1" id="KW-0472">Membrane</keyword>
<dbReference type="Proteomes" id="UP000249739">
    <property type="component" value="Unassembled WGS sequence"/>
</dbReference>
<gene>
    <name evidence="2" type="ORF">DI586_04255</name>
</gene>
<proteinExistence type="predicted"/>
<name>A0A2W5FK16_9BACT</name>
<evidence type="ECO:0000313" key="2">
    <source>
        <dbReference type="EMBL" id="PZP56291.1"/>
    </source>
</evidence>
<dbReference type="PANTHER" id="PTHR33973:SF4">
    <property type="entry name" value="OS07G0153300 PROTEIN"/>
    <property type="match status" value="1"/>
</dbReference>
<feature type="transmembrane region" description="Helical" evidence="1">
    <location>
        <begin position="210"/>
        <end position="233"/>
    </location>
</feature>
<reference evidence="2 3" key="1">
    <citation type="submission" date="2017-08" db="EMBL/GenBank/DDBJ databases">
        <title>Infants hospitalized years apart are colonized by the same room-sourced microbial strains.</title>
        <authorList>
            <person name="Brooks B."/>
            <person name="Olm M.R."/>
            <person name="Firek B.A."/>
            <person name="Baker R."/>
            <person name="Thomas B.C."/>
            <person name="Morowitz M.J."/>
            <person name="Banfield J.F."/>
        </authorList>
    </citation>
    <scope>NUCLEOTIDE SEQUENCE [LARGE SCALE GENOMIC DNA]</scope>
    <source>
        <strain evidence="2">S2_006_000_R2_64</strain>
    </source>
</reference>
<keyword evidence="1" id="KW-0812">Transmembrane</keyword>
<organism evidence="2 3">
    <name type="scientific">Micavibrio aeruginosavorus</name>
    <dbReference type="NCBI Taxonomy" id="349221"/>
    <lineage>
        <taxon>Bacteria</taxon>
        <taxon>Pseudomonadati</taxon>
        <taxon>Bdellovibrionota</taxon>
        <taxon>Bdellovibrionia</taxon>
        <taxon>Bdellovibrionales</taxon>
        <taxon>Pseudobdellovibrionaceae</taxon>
        <taxon>Micavibrio</taxon>
    </lineage>
</organism>
<comment type="caution">
    <text evidence="2">The sequence shown here is derived from an EMBL/GenBank/DDBJ whole genome shotgun (WGS) entry which is preliminary data.</text>
</comment>
<sequence length="258" mass="29907">MDVNPQVLFSKVMHKRFFPKINAFTYGLYYLAIPIENIDSLPLPVDRPGLLSFYRKDHGHRDGGNLKDWISSILQSNNILLDGDIVLMTMPRVLGYVFNPVSFWLCFNKNKDLRAVLCEVNNTFGETHSYLCRHIDGRPIGPEDWLAGDKLFHVSPFLEREGYYKFRFHTATHAFGSWINYFDKDNNLQLATALTGKLQPMTHRALARAFWLYPLVTLKAIFLIHWQAIILLAKGIRYVPKPLQNKEKITLINNIKKL</sequence>
<keyword evidence="1" id="KW-1133">Transmembrane helix</keyword>
<evidence type="ECO:0000313" key="3">
    <source>
        <dbReference type="Proteomes" id="UP000249739"/>
    </source>
</evidence>
<accession>A0A2W5FK16</accession>
<evidence type="ECO:0000256" key="1">
    <source>
        <dbReference type="SAM" id="Phobius"/>
    </source>
</evidence>